<dbReference type="EMBL" id="CP036280">
    <property type="protein sequence ID" value="QDU70448.1"/>
    <property type="molecule type" value="Genomic_DNA"/>
</dbReference>
<reference evidence="1 2" key="1">
    <citation type="submission" date="2019-02" db="EMBL/GenBank/DDBJ databases">
        <title>Deep-cultivation of Planctomycetes and their phenomic and genomic characterization uncovers novel biology.</title>
        <authorList>
            <person name="Wiegand S."/>
            <person name="Jogler M."/>
            <person name="Boedeker C."/>
            <person name="Pinto D."/>
            <person name="Vollmers J."/>
            <person name="Rivas-Marin E."/>
            <person name="Kohn T."/>
            <person name="Peeters S.H."/>
            <person name="Heuer A."/>
            <person name="Rast P."/>
            <person name="Oberbeckmann S."/>
            <person name="Bunk B."/>
            <person name="Jeske O."/>
            <person name="Meyerdierks A."/>
            <person name="Storesund J.E."/>
            <person name="Kallscheuer N."/>
            <person name="Luecker S."/>
            <person name="Lage O.M."/>
            <person name="Pohl T."/>
            <person name="Merkel B.J."/>
            <person name="Hornburger P."/>
            <person name="Mueller R.-W."/>
            <person name="Bruemmer F."/>
            <person name="Labrenz M."/>
            <person name="Spormann A.M."/>
            <person name="Op den Camp H."/>
            <person name="Overmann J."/>
            <person name="Amann R."/>
            <person name="Jetten M.S.M."/>
            <person name="Mascher T."/>
            <person name="Medema M.H."/>
            <person name="Devos D.P."/>
            <person name="Kaster A.-K."/>
            <person name="Ovreas L."/>
            <person name="Rohde M."/>
            <person name="Galperin M.Y."/>
            <person name="Jogler C."/>
        </authorList>
    </citation>
    <scope>NUCLEOTIDE SEQUENCE [LARGE SCALE GENOMIC DNA]</scope>
    <source>
        <strain evidence="1 2">Pan265</strain>
    </source>
</reference>
<dbReference type="AlphaFoldDB" id="A0A518BTZ4"/>
<name>A0A518BTZ4_9BACT</name>
<dbReference type="KEGG" id="mcad:Pan265_02750"/>
<proteinExistence type="predicted"/>
<dbReference type="Proteomes" id="UP000320386">
    <property type="component" value="Chromosome"/>
</dbReference>
<accession>A0A518BTZ4</accession>
<organism evidence="1 2">
    <name type="scientific">Mucisphaera calidilacus</name>
    <dbReference type="NCBI Taxonomy" id="2527982"/>
    <lineage>
        <taxon>Bacteria</taxon>
        <taxon>Pseudomonadati</taxon>
        <taxon>Planctomycetota</taxon>
        <taxon>Phycisphaerae</taxon>
        <taxon>Phycisphaerales</taxon>
        <taxon>Phycisphaeraceae</taxon>
        <taxon>Mucisphaera</taxon>
    </lineage>
</organism>
<evidence type="ECO:0000313" key="1">
    <source>
        <dbReference type="EMBL" id="QDU70448.1"/>
    </source>
</evidence>
<protein>
    <submittedName>
        <fullName evidence="1">Uncharacterized protein</fullName>
    </submittedName>
</protein>
<sequence length="90" mass="10120">MGIKLIGEVQVKDVRELRTKDKSRIWAHQLEVAYMGGAMSLRFGDGDVENIDRARNLMGKPARVEAWPQVDNRGDTIWIVDKIDPSKGVA</sequence>
<evidence type="ECO:0000313" key="2">
    <source>
        <dbReference type="Proteomes" id="UP000320386"/>
    </source>
</evidence>
<dbReference type="RefSeq" id="WP_145444558.1">
    <property type="nucleotide sequence ID" value="NZ_CP036280.1"/>
</dbReference>
<gene>
    <name evidence="1" type="ORF">Pan265_02750</name>
</gene>
<keyword evidence="2" id="KW-1185">Reference proteome</keyword>